<reference evidence="3 4" key="1">
    <citation type="submission" date="2020-05" db="EMBL/GenBank/DDBJ databases">
        <title>The draft genome sequence of Maribacter arenosus CAU 1321.</title>
        <authorList>
            <person name="Mu L."/>
        </authorList>
    </citation>
    <scope>NUCLEOTIDE SEQUENCE [LARGE SCALE GENOMIC DNA]</scope>
    <source>
        <strain evidence="3 4">CAU 1321</strain>
    </source>
</reference>
<organism evidence="3 4">
    <name type="scientific">Maribacter arenosus</name>
    <dbReference type="NCBI Taxonomy" id="1854708"/>
    <lineage>
        <taxon>Bacteria</taxon>
        <taxon>Pseudomonadati</taxon>
        <taxon>Bacteroidota</taxon>
        <taxon>Flavobacteriia</taxon>
        <taxon>Flavobacteriales</taxon>
        <taxon>Flavobacteriaceae</taxon>
        <taxon>Maribacter</taxon>
    </lineage>
</organism>
<feature type="domain" description="CAAX prenyl protease 2/Lysostaphin resistance protein A-like" evidence="2">
    <location>
        <begin position="167"/>
        <end position="260"/>
    </location>
</feature>
<feature type="transmembrane region" description="Helical" evidence="1">
    <location>
        <begin position="12"/>
        <end position="30"/>
    </location>
</feature>
<protein>
    <submittedName>
        <fullName evidence="3">CPBP family intramembrane metalloprotease</fullName>
    </submittedName>
</protein>
<proteinExistence type="predicted"/>
<keyword evidence="1" id="KW-1133">Transmembrane helix</keyword>
<comment type="caution">
    <text evidence="3">The sequence shown here is derived from an EMBL/GenBank/DDBJ whole genome shotgun (WGS) entry which is preliminary data.</text>
</comment>
<feature type="transmembrane region" description="Helical" evidence="1">
    <location>
        <begin position="36"/>
        <end position="53"/>
    </location>
</feature>
<dbReference type="Proteomes" id="UP000598350">
    <property type="component" value="Unassembled WGS sequence"/>
</dbReference>
<feature type="transmembrane region" description="Helical" evidence="1">
    <location>
        <begin position="65"/>
        <end position="86"/>
    </location>
</feature>
<dbReference type="Pfam" id="PF02517">
    <property type="entry name" value="Rce1-like"/>
    <property type="match status" value="1"/>
</dbReference>
<feature type="transmembrane region" description="Helical" evidence="1">
    <location>
        <begin position="223"/>
        <end position="244"/>
    </location>
</feature>
<sequence length="273" mass="31080">MDKIITSKPFAFFALLIVMLSVTMTLFLPMAAEVKLIIRIVFIGAFFISWRLFQKSDYTNAKDLAFAFMALNIAFLVVSFFTPTFWNLNEETSQGFALMKLSDAVIISVVLILAFVIGGYRLKNIFLTKGRLLPGLIIGILLFILFGYLALNNPEHRIEPDFLRKHYVWILIFVFANGFMEELVFRGIFLKKLYRYMKPVWAIVLTSICFAVPHLTVNYDPDVLVFAGIVFVLGLICGFAMYYTRSIIAPMLIHAGADLMIIIQVFASYDVIT</sequence>
<feature type="transmembrane region" description="Helical" evidence="1">
    <location>
        <begin position="251"/>
        <end position="269"/>
    </location>
</feature>
<keyword evidence="1" id="KW-0472">Membrane</keyword>
<feature type="transmembrane region" description="Helical" evidence="1">
    <location>
        <begin position="166"/>
        <end position="188"/>
    </location>
</feature>
<feature type="transmembrane region" description="Helical" evidence="1">
    <location>
        <begin position="98"/>
        <end position="120"/>
    </location>
</feature>
<name>A0ABR7VEK8_9FLAO</name>
<dbReference type="PANTHER" id="PTHR43592:SF15">
    <property type="entry name" value="CAAX AMINO TERMINAL PROTEASE FAMILY PROTEIN"/>
    <property type="match status" value="1"/>
</dbReference>
<accession>A0ABR7VEK8</accession>
<evidence type="ECO:0000313" key="4">
    <source>
        <dbReference type="Proteomes" id="UP000598350"/>
    </source>
</evidence>
<dbReference type="PANTHER" id="PTHR43592">
    <property type="entry name" value="CAAX AMINO TERMINAL PROTEASE"/>
    <property type="match status" value="1"/>
</dbReference>
<keyword evidence="4" id="KW-1185">Reference proteome</keyword>
<feature type="transmembrane region" description="Helical" evidence="1">
    <location>
        <begin position="132"/>
        <end position="151"/>
    </location>
</feature>
<evidence type="ECO:0000313" key="3">
    <source>
        <dbReference type="EMBL" id="MBD0852067.1"/>
    </source>
</evidence>
<keyword evidence="3" id="KW-0378">Hydrolase</keyword>
<dbReference type="RefSeq" id="WP_188315175.1">
    <property type="nucleotide sequence ID" value="NZ_JABTCG010000005.1"/>
</dbReference>
<keyword evidence="3" id="KW-0645">Protease</keyword>
<keyword evidence="3" id="KW-0482">Metalloprotease</keyword>
<keyword evidence="1" id="KW-0812">Transmembrane</keyword>
<dbReference type="InterPro" id="IPR003675">
    <property type="entry name" value="Rce1/LyrA-like_dom"/>
</dbReference>
<feature type="transmembrane region" description="Helical" evidence="1">
    <location>
        <begin position="200"/>
        <end position="217"/>
    </location>
</feature>
<evidence type="ECO:0000259" key="2">
    <source>
        <dbReference type="Pfam" id="PF02517"/>
    </source>
</evidence>
<gene>
    <name evidence="3" type="ORF">HPE63_15400</name>
</gene>
<dbReference type="GO" id="GO:0008237">
    <property type="term" value="F:metallopeptidase activity"/>
    <property type="evidence" value="ECO:0007669"/>
    <property type="project" value="UniProtKB-KW"/>
</dbReference>
<evidence type="ECO:0000256" key="1">
    <source>
        <dbReference type="SAM" id="Phobius"/>
    </source>
</evidence>
<dbReference type="EMBL" id="JABTCG010000005">
    <property type="protein sequence ID" value="MBD0852067.1"/>
    <property type="molecule type" value="Genomic_DNA"/>
</dbReference>